<feature type="region of interest" description="Disordered" evidence="1">
    <location>
        <begin position="1"/>
        <end position="35"/>
    </location>
</feature>
<dbReference type="Proteomes" id="UP001642720">
    <property type="component" value="Unassembled WGS sequence"/>
</dbReference>
<gene>
    <name evidence="2" type="ORF">CCMA1212_003105</name>
</gene>
<dbReference type="RefSeq" id="XP_073561098.1">
    <property type="nucleotide sequence ID" value="XM_073700466.1"/>
</dbReference>
<protein>
    <submittedName>
        <fullName evidence="2">Uncharacterized protein</fullName>
    </submittedName>
</protein>
<feature type="region of interest" description="Disordered" evidence="1">
    <location>
        <begin position="51"/>
        <end position="118"/>
    </location>
</feature>
<name>A0ABY2H989_9HYPO</name>
<evidence type="ECO:0000313" key="3">
    <source>
        <dbReference type="Proteomes" id="UP001642720"/>
    </source>
</evidence>
<evidence type="ECO:0000256" key="1">
    <source>
        <dbReference type="SAM" id="MobiDB-lite"/>
    </source>
</evidence>
<sequence>NRTAPSAQQNQCDSAGEIPTNPPSPPFPSPEAPIWAPDLFPLHFTSQAPIASLPEARPRPLWPGEPMATSPAAMQPISRGPPADGLTDAPRGASAKASPCAAPEPKRLHRPIPSAVIC</sequence>
<accession>A0ABY2H989</accession>
<reference evidence="2 3" key="1">
    <citation type="submission" date="2018-01" db="EMBL/GenBank/DDBJ databases">
        <title>Genome characterization of the sugarcane-associated fungus Trichoderma ghanense CCMA-1212 and their application in lignocelulose bioconversion.</title>
        <authorList>
            <person name="Steindorff A.S."/>
            <person name="Mendes T.D."/>
            <person name="Vilela E.S.D."/>
            <person name="Rodrigues D.S."/>
            <person name="Formighieri E.F."/>
            <person name="Melo I.S."/>
            <person name="Favaro L.C.L."/>
        </authorList>
    </citation>
    <scope>NUCLEOTIDE SEQUENCE [LARGE SCALE GENOMIC DNA]</scope>
    <source>
        <strain evidence="2 3">CCMA-1212</strain>
    </source>
</reference>
<evidence type="ECO:0000313" key="2">
    <source>
        <dbReference type="EMBL" id="TFB04897.1"/>
    </source>
</evidence>
<keyword evidence="3" id="KW-1185">Reference proteome</keyword>
<feature type="compositionally biased region" description="Pro residues" evidence="1">
    <location>
        <begin position="20"/>
        <end position="31"/>
    </location>
</feature>
<feature type="compositionally biased region" description="Polar residues" evidence="1">
    <location>
        <begin position="1"/>
        <end position="13"/>
    </location>
</feature>
<comment type="caution">
    <text evidence="2">The sequence shown here is derived from an EMBL/GenBank/DDBJ whole genome shotgun (WGS) entry which is preliminary data.</text>
</comment>
<dbReference type="GeneID" id="300574916"/>
<feature type="non-terminal residue" evidence="2">
    <location>
        <position position="1"/>
    </location>
</feature>
<proteinExistence type="predicted"/>
<dbReference type="EMBL" id="PPTA01000003">
    <property type="protein sequence ID" value="TFB04897.1"/>
    <property type="molecule type" value="Genomic_DNA"/>
</dbReference>
<organism evidence="2 3">
    <name type="scientific">Trichoderma ghanense</name>
    <dbReference type="NCBI Taxonomy" id="65468"/>
    <lineage>
        <taxon>Eukaryota</taxon>
        <taxon>Fungi</taxon>
        <taxon>Dikarya</taxon>
        <taxon>Ascomycota</taxon>
        <taxon>Pezizomycotina</taxon>
        <taxon>Sordariomycetes</taxon>
        <taxon>Hypocreomycetidae</taxon>
        <taxon>Hypocreales</taxon>
        <taxon>Hypocreaceae</taxon>
        <taxon>Trichoderma</taxon>
    </lineage>
</organism>